<organism evidence="1 2">
    <name type="scientific">Fragilariopsis cylindrus CCMP1102</name>
    <dbReference type="NCBI Taxonomy" id="635003"/>
    <lineage>
        <taxon>Eukaryota</taxon>
        <taxon>Sar</taxon>
        <taxon>Stramenopiles</taxon>
        <taxon>Ochrophyta</taxon>
        <taxon>Bacillariophyta</taxon>
        <taxon>Bacillariophyceae</taxon>
        <taxon>Bacillariophycidae</taxon>
        <taxon>Bacillariales</taxon>
        <taxon>Bacillariaceae</taxon>
        <taxon>Fragilariopsis</taxon>
    </lineage>
</organism>
<evidence type="ECO:0000313" key="2">
    <source>
        <dbReference type="Proteomes" id="UP000095751"/>
    </source>
</evidence>
<reference evidence="1 2" key="1">
    <citation type="submission" date="2016-09" db="EMBL/GenBank/DDBJ databases">
        <title>Extensive genetic diversity and differential bi-allelic expression allows diatom success in the polar Southern Ocean.</title>
        <authorList>
            <consortium name="DOE Joint Genome Institute"/>
            <person name="Mock T."/>
            <person name="Otillar R.P."/>
            <person name="Strauss J."/>
            <person name="Dupont C."/>
            <person name="Frickenhaus S."/>
            <person name="Maumus F."/>
            <person name="Mcmullan M."/>
            <person name="Sanges R."/>
            <person name="Schmutz J."/>
            <person name="Toseland A."/>
            <person name="Valas R."/>
            <person name="Veluchamy A."/>
            <person name="Ward B.J."/>
            <person name="Allen A."/>
            <person name="Barry K."/>
            <person name="Falciatore A."/>
            <person name="Ferrante M."/>
            <person name="Fortunato A.E."/>
            <person name="Gloeckner G."/>
            <person name="Gruber A."/>
            <person name="Hipkin R."/>
            <person name="Janech M."/>
            <person name="Kroth P."/>
            <person name="Leese F."/>
            <person name="Lindquist E."/>
            <person name="Lyon B.R."/>
            <person name="Martin J."/>
            <person name="Mayer C."/>
            <person name="Parker M."/>
            <person name="Quesneville H."/>
            <person name="Raymond J."/>
            <person name="Uhlig C."/>
            <person name="Valentin K.U."/>
            <person name="Worden A.Z."/>
            <person name="Armbrust E.V."/>
            <person name="Bowler C."/>
            <person name="Green B."/>
            <person name="Moulton V."/>
            <person name="Van Oosterhout C."/>
            <person name="Grigoriev I."/>
        </authorList>
    </citation>
    <scope>NUCLEOTIDE SEQUENCE [LARGE SCALE GENOMIC DNA]</scope>
    <source>
        <strain evidence="1 2">CCMP1102</strain>
    </source>
</reference>
<evidence type="ECO:0000313" key="1">
    <source>
        <dbReference type="EMBL" id="OEU08599.1"/>
    </source>
</evidence>
<protein>
    <submittedName>
        <fullName evidence="1">Uncharacterized protein</fullName>
    </submittedName>
</protein>
<sequence length="311" mass="34694">MASQTKIETFDINNISGNYDVEAAVVQAEPSNDQERIASAKIVYIVAVSGCGKSFTGDYLETMHGFHHVDGDFPAKNCHIPKHKELTTSVLKCYFSYVNKEEGPEDGPEELWKPYFEEIANQTIDAAKKGSDQHVVLSHATYRQAWREFVVKKLIEGGIKGDNITVLYLTINPDVKLKGLYYRSKTQIENGGMTLGDFMRTQGWEGDGDITLPEYMAFIKETDPKSAGNDTFQEIPDGYGKTVDVSGRDMSHLDGVDDALGLVGKRNDQTLTFEEIRDKVKVVDQKRDEDMAANGGIEIFAYPSIKTKLNQ</sequence>
<dbReference type="AlphaFoldDB" id="A0A1E7ERX0"/>
<dbReference type="SUPFAM" id="SSF52540">
    <property type="entry name" value="P-loop containing nucleoside triphosphate hydrolases"/>
    <property type="match status" value="1"/>
</dbReference>
<dbReference type="InParanoid" id="A0A1E7ERX0"/>
<dbReference type="OrthoDB" id="10293585at2759"/>
<keyword evidence="2" id="KW-1185">Reference proteome</keyword>
<proteinExistence type="predicted"/>
<gene>
    <name evidence="1" type="ORF">FRACYDRAFT_249491</name>
</gene>
<name>A0A1E7ERX0_9STRA</name>
<accession>A0A1E7ERX0</accession>
<dbReference type="EMBL" id="KV784379">
    <property type="protein sequence ID" value="OEU08599.1"/>
    <property type="molecule type" value="Genomic_DNA"/>
</dbReference>
<dbReference type="KEGG" id="fcy:FRACYDRAFT_249491"/>
<dbReference type="InterPro" id="IPR027417">
    <property type="entry name" value="P-loop_NTPase"/>
</dbReference>
<dbReference type="Gene3D" id="3.40.50.300">
    <property type="entry name" value="P-loop containing nucleotide triphosphate hydrolases"/>
    <property type="match status" value="1"/>
</dbReference>
<dbReference type="Proteomes" id="UP000095751">
    <property type="component" value="Unassembled WGS sequence"/>
</dbReference>